<keyword evidence="5" id="KW-1185">Reference proteome</keyword>
<evidence type="ECO:0000313" key="5">
    <source>
        <dbReference type="Proteomes" id="UP000287224"/>
    </source>
</evidence>
<feature type="signal peptide" evidence="2">
    <location>
        <begin position="1"/>
        <end position="25"/>
    </location>
</feature>
<dbReference type="Proteomes" id="UP000287224">
    <property type="component" value="Unassembled WGS sequence"/>
</dbReference>
<evidence type="ECO:0000313" key="4">
    <source>
        <dbReference type="EMBL" id="GCE02989.1"/>
    </source>
</evidence>
<organism evidence="4 5">
    <name type="scientific">Dictyobacter aurantiacus</name>
    <dbReference type="NCBI Taxonomy" id="1936993"/>
    <lineage>
        <taxon>Bacteria</taxon>
        <taxon>Bacillati</taxon>
        <taxon>Chloroflexota</taxon>
        <taxon>Ktedonobacteria</taxon>
        <taxon>Ktedonobacterales</taxon>
        <taxon>Dictyobacteraceae</taxon>
        <taxon>Dictyobacter</taxon>
    </lineage>
</organism>
<keyword evidence="2" id="KW-0732">Signal</keyword>
<evidence type="ECO:0000256" key="1">
    <source>
        <dbReference type="ARBA" id="ARBA00022801"/>
    </source>
</evidence>
<proteinExistence type="predicted"/>
<evidence type="ECO:0000259" key="3">
    <source>
        <dbReference type="Pfam" id="PF12146"/>
    </source>
</evidence>
<dbReference type="Pfam" id="PF12146">
    <property type="entry name" value="Hydrolase_4"/>
    <property type="match status" value="1"/>
</dbReference>
<dbReference type="InterPro" id="IPR022742">
    <property type="entry name" value="Hydrolase_4"/>
</dbReference>
<dbReference type="RefSeq" id="WP_160145576.1">
    <property type="nucleotide sequence ID" value="NZ_BIFQ01000001.1"/>
</dbReference>
<dbReference type="OrthoDB" id="9776685at2"/>
<reference evidence="5" key="1">
    <citation type="submission" date="2018-12" db="EMBL/GenBank/DDBJ databases">
        <title>Tengunoibacter tsumagoiensis gen. nov., sp. nov., Dictyobacter kobayashii sp. nov., D. alpinus sp. nov., and D. joshuensis sp. nov. and description of Dictyobacteraceae fam. nov. within the order Ktedonobacterales isolated from Tengu-no-mugimeshi.</title>
        <authorList>
            <person name="Wang C.M."/>
            <person name="Zheng Y."/>
            <person name="Sakai Y."/>
            <person name="Toyoda A."/>
            <person name="Minakuchi Y."/>
            <person name="Abe K."/>
            <person name="Yokota A."/>
            <person name="Yabe S."/>
        </authorList>
    </citation>
    <scope>NUCLEOTIDE SEQUENCE [LARGE SCALE GENOMIC DNA]</scope>
    <source>
        <strain evidence="5">S-27</strain>
    </source>
</reference>
<evidence type="ECO:0000256" key="2">
    <source>
        <dbReference type="SAM" id="SignalP"/>
    </source>
</evidence>
<accession>A0A401Z824</accession>
<name>A0A401Z824_9CHLR</name>
<gene>
    <name evidence="4" type="ORF">KDAU_03180</name>
</gene>
<dbReference type="PANTHER" id="PTHR22946">
    <property type="entry name" value="DIENELACTONE HYDROLASE DOMAIN-CONTAINING PROTEIN-RELATED"/>
    <property type="match status" value="1"/>
</dbReference>
<dbReference type="Gene3D" id="3.40.50.1820">
    <property type="entry name" value="alpha/beta hydrolase"/>
    <property type="match status" value="1"/>
</dbReference>
<keyword evidence="1" id="KW-0378">Hydrolase</keyword>
<dbReference type="EMBL" id="BIFQ01000001">
    <property type="protein sequence ID" value="GCE02989.1"/>
    <property type="molecule type" value="Genomic_DNA"/>
</dbReference>
<dbReference type="AlphaFoldDB" id="A0A401Z824"/>
<protein>
    <recommendedName>
        <fullName evidence="3">Serine aminopeptidase S33 domain-containing protein</fullName>
    </recommendedName>
</protein>
<dbReference type="PANTHER" id="PTHR22946:SF9">
    <property type="entry name" value="POLYKETIDE TRANSFERASE AF380"/>
    <property type="match status" value="1"/>
</dbReference>
<feature type="chain" id="PRO_5019108154" description="Serine aminopeptidase S33 domain-containing protein" evidence="2">
    <location>
        <begin position="26"/>
        <end position="264"/>
    </location>
</feature>
<dbReference type="PROSITE" id="PS51257">
    <property type="entry name" value="PROKAR_LIPOPROTEIN"/>
    <property type="match status" value="1"/>
</dbReference>
<sequence>MLKSLRLLFLCALLLTLAACTTQEAAQPSATPTPTPAPAATPTATIPAIASSMVHFKTSDNVTLAGSLYKPQSAPTIKSSKIFVICSHEMGKTKEIWKDSSIPQRLAALGYYVLAYDFRGNGDSEGAPDTSILDTDLKAALAFAQTQQATKVVLLGSSMGGTASLKVAAHTNVAAVITLSSPEMFSTEVTDADVKAIKAPKLFINSEGDGYVDDTTHMHQVANPPKELHIYPGNQHGVAIFGTENSADLTQRLLTFITRYAPLS</sequence>
<comment type="caution">
    <text evidence="4">The sequence shown here is derived from an EMBL/GenBank/DDBJ whole genome shotgun (WGS) entry which is preliminary data.</text>
</comment>
<dbReference type="InterPro" id="IPR050261">
    <property type="entry name" value="FrsA_esterase"/>
</dbReference>
<feature type="domain" description="Serine aminopeptidase S33" evidence="3">
    <location>
        <begin position="93"/>
        <end position="182"/>
    </location>
</feature>
<dbReference type="GO" id="GO:0052689">
    <property type="term" value="F:carboxylic ester hydrolase activity"/>
    <property type="evidence" value="ECO:0007669"/>
    <property type="project" value="UniProtKB-ARBA"/>
</dbReference>
<dbReference type="SUPFAM" id="SSF53474">
    <property type="entry name" value="alpha/beta-Hydrolases"/>
    <property type="match status" value="1"/>
</dbReference>
<dbReference type="InterPro" id="IPR029058">
    <property type="entry name" value="AB_hydrolase_fold"/>
</dbReference>